<dbReference type="PROSITE" id="PS01047">
    <property type="entry name" value="HMA_1"/>
    <property type="match status" value="1"/>
</dbReference>
<keyword evidence="1" id="KW-0479">Metal-binding</keyword>
<evidence type="ECO:0000256" key="1">
    <source>
        <dbReference type="ARBA" id="ARBA00022723"/>
    </source>
</evidence>
<dbReference type="Proteomes" id="UP000234190">
    <property type="component" value="Unassembled WGS sequence"/>
</dbReference>
<name>A0A2N4U7S5_9BURK</name>
<reference evidence="3 4" key="1">
    <citation type="submission" date="2017-10" db="EMBL/GenBank/DDBJ databases">
        <title>Two draft genome sequences of Pusillimonas sp. strains isolated from a nitrate- and radionuclide-contaminated groundwater in Russia.</title>
        <authorList>
            <person name="Grouzdev D.S."/>
            <person name="Tourova T.P."/>
            <person name="Goeva M.A."/>
            <person name="Babich T.L."/>
            <person name="Sokolova D.S."/>
            <person name="Abdullin R."/>
            <person name="Poltaraus A.B."/>
            <person name="Toshchakov S.V."/>
            <person name="Nazina T.N."/>
        </authorList>
    </citation>
    <scope>NUCLEOTIDE SEQUENCE [LARGE SCALE GENOMIC DNA]</scope>
    <source>
        <strain evidence="3 4">JR1/69-3-13</strain>
    </source>
</reference>
<evidence type="ECO:0000313" key="3">
    <source>
        <dbReference type="EMBL" id="PLC51075.1"/>
    </source>
</evidence>
<evidence type="ECO:0000259" key="2">
    <source>
        <dbReference type="PROSITE" id="PS50846"/>
    </source>
</evidence>
<proteinExistence type="predicted"/>
<dbReference type="InterPro" id="IPR017969">
    <property type="entry name" value="Heavy-metal-associated_CS"/>
</dbReference>
<dbReference type="Pfam" id="PF00403">
    <property type="entry name" value="HMA"/>
    <property type="match status" value="1"/>
</dbReference>
<comment type="caution">
    <text evidence="3">The sequence shown here is derived from an EMBL/GenBank/DDBJ whole genome shotgun (WGS) entry which is preliminary data.</text>
</comment>
<feature type="domain" description="HMA" evidence="2">
    <location>
        <begin position="1"/>
        <end position="63"/>
    </location>
</feature>
<sequence length="65" mass="6770">MFDFHVNDMTCGHCVAAITRAVQDASPGAVVDIDLSSHRVRVNGASDVAAVAAAIREAGYSPVQK</sequence>
<dbReference type="GO" id="GO:0046872">
    <property type="term" value="F:metal ion binding"/>
    <property type="evidence" value="ECO:0007669"/>
    <property type="project" value="UniProtKB-KW"/>
</dbReference>
<dbReference type="EMBL" id="PDNW01000003">
    <property type="protein sequence ID" value="PLC51075.1"/>
    <property type="molecule type" value="Genomic_DNA"/>
</dbReference>
<protein>
    <submittedName>
        <fullName evidence="3">Heavy metal transporter</fullName>
    </submittedName>
</protein>
<dbReference type="CDD" id="cd00371">
    <property type="entry name" value="HMA"/>
    <property type="match status" value="1"/>
</dbReference>
<dbReference type="PROSITE" id="PS50846">
    <property type="entry name" value="HMA_2"/>
    <property type="match status" value="1"/>
</dbReference>
<dbReference type="AlphaFoldDB" id="A0A2N4U7S5"/>
<gene>
    <name evidence="3" type="ORF">CR159_05645</name>
</gene>
<dbReference type="InterPro" id="IPR036163">
    <property type="entry name" value="HMA_dom_sf"/>
</dbReference>
<organism evidence="3 4">
    <name type="scientific">Pollutimonas subterranea</name>
    <dbReference type="NCBI Taxonomy" id="2045210"/>
    <lineage>
        <taxon>Bacteria</taxon>
        <taxon>Pseudomonadati</taxon>
        <taxon>Pseudomonadota</taxon>
        <taxon>Betaproteobacteria</taxon>
        <taxon>Burkholderiales</taxon>
        <taxon>Alcaligenaceae</taxon>
        <taxon>Pollutimonas</taxon>
    </lineage>
</organism>
<dbReference type="RefSeq" id="WP_102073027.1">
    <property type="nucleotide sequence ID" value="NZ_PDNW01000003.1"/>
</dbReference>
<dbReference type="SUPFAM" id="SSF55008">
    <property type="entry name" value="HMA, heavy metal-associated domain"/>
    <property type="match status" value="1"/>
</dbReference>
<evidence type="ECO:0000313" key="4">
    <source>
        <dbReference type="Proteomes" id="UP000234190"/>
    </source>
</evidence>
<accession>A0A2N4U7S5</accession>
<dbReference type="Gene3D" id="3.30.70.100">
    <property type="match status" value="1"/>
</dbReference>
<dbReference type="InterPro" id="IPR006121">
    <property type="entry name" value="HMA_dom"/>
</dbReference>
<keyword evidence="4" id="KW-1185">Reference proteome</keyword>
<dbReference type="OrthoDB" id="9813965at2"/>